<organism evidence="1 2">
    <name type="scientific">Aeromonas hydrophila</name>
    <dbReference type="NCBI Taxonomy" id="644"/>
    <lineage>
        <taxon>Bacteria</taxon>
        <taxon>Pseudomonadati</taxon>
        <taxon>Pseudomonadota</taxon>
        <taxon>Gammaproteobacteria</taxon>
        <taxon>Aeromonadales</taxon>
        <taxon>Aeromonadaceae</taxon>
        <taxon>Aeromonas</taxon>
    </lineage>
</organism>
<gene>
    <name evidence="1" type="ORF">PY771_08380</name>
</gene>
<evidence type="ECO:0000313" key="2">
    <source>
        <dbReference type="Proteomes" id="UP001214666"/>
    </source>
</evidence>
<dbReference type="AlphaFoldDB" id="A0AAX3PC58"/>
<evidence type="ECO:0008006" key="3">
    <source>
        <dbReference type="Google" id="ProtNLM"/>
    </source>
</evidence>
<reference evidence="1" key="1">
    <citation type="submission" date="2023-02" db="EMBL/GenBank/DDBJ databases">
        <title>The sequence of Aeromonas hydrophila K533.</title>
        <authorList>
            <person name="Luo X."/>
        </authorList>
    </citation>
    <scope>NUCLEOTIDE SEQUENCE</scope>
    <source>
        <strain evidence="1">K533</strain>
    </source>
</reference>
<dbReference type="EMBL" id="CP118942">
    <property type="protein sequence ID" value="WEE28320.1"/>
    <property type="molecule type" value="Genomic_DNA"/>
</dbReference>
<protein>
    <recommendedName>
        <fullName evidence="3">Phage tail protein</fullName>
    </recommendedName>
</protein>
<dbReference type="RefSeq" id="WP_275115878.1">
    <property type="nucleotide sequence ID" value="NZ_CP118942.1"/>
</dbReference>
<proteinExistence type="predicted"/>
<sequence length="151" mass="16146">MATTVTFKAQTTENTQVFVNFEQGKALAEITQEIVDVTEVGAVEQSREIKKKGTVAGNEYSVAGKLTNSDIDVKFLLNSDTSALYSTFRSAINDPKKAAVSLKILYPWGETVVGNYAIAKVSMPAATDNPEIVEVTVSLSPSGKIAVTPTK</sequence>
<name>A0AAX3PC58_AERHY</name>
<accession>A0AAX3PC58</accession>
<evidence type="ECO:0000313" key="1">
    <source>
        <dbReference type="EMBL" id="WEE28320.1"/>
    </source>
</evidence>
<dbReference type="Proteomes" id="UP001214666">
    <property type="component" value="Chromosome"/>
</dbReference>